<dbReference type="AlphaFoldDB" id="A0AAD7QD04"/>
<proteinExistence type="predicted"/>
<dbReference type="InterPro" id="IPR000010">
    <property type="entry name" value="Cystatin_dom"/>
</dbReference>
<accession>A0AAD7QD04</accession>
<protein>
    <submittedName>
        <fullName evidence="5">Cysteine proteinase inhibitor</fullName>
    </submittedName>
</protein>
<dbReference type="PANTHER" id="PTHR47373">
    <property type="entry name" value="CYSTEINE PROTEINASE INHIBITOR 2"/>
    <property type="match status" value="1"/>
</dbReference>
<dbReference type="PANTHER" id="PTHR47373:SF1">
    <property type="entry name" value="CYSTEINE PROTEINASE INHIBITOR 2"/>
    <property type="match status" value="1"/>
</dbReference>
<dbReference type="PROSITE" id="PS00287">
    <property type="entry name" value="CYSTATIN"/>
    <property type="match status" value="1"/>
</dbReference>
<feature type="chain" id="PRO_5042068448" evidence="3">
    <location>
        <begin position="27"/>
        <end position="133"/>
    </location>
</feature>
<comment type="caution">
    <text evidence="5">The sequence shown here is derived from an EMBL/GenBank/DDBJ whole genome shotgun (WGS) entry which is preliminary data.</text>
</comment>
<dbReference type="CDD" id="cd00042">
    <property type="entry name" value="CY"/>
    <property type="match status" value="1"/>
</dbReference>
<dbReference type="SUPFAM" id="SSF54403">
    <property type="entry name" value="Cystatin/monellin"/>
    <property type="match status" value="1"/>
</dbReference>
<dbReference type="Proteomes" id="UP001163823">
    <property type="component" value="Chromosome 2"/>
</dbReference>
<evidence type="ECO:0000259" key="4">
    <source>
        <dbReference type="SMART" id="SM00043"/>
    </source>
</evidence>
<dbReference type="Gene3D" id="3.10.450.10">
    <property type="match status" value="1"/>
</dbReference>
<evidence type="ECO:0000313" key="5">
    <source>
        <dbReference type="EMBL" id="KAJ7979142.1"/>
    </source>
</evidence>
<keyword evidence="2" id="KW-0789">Thiol protease inhibitor</keyword>
<dbReference type="Pfam" id="PF16845">
    <property type="entry name" value="SQAPI"/>
    <property type="match status" value="1"/>
</dbReference>
<dbReference type="GO" id="GO:0004869">
    <property type="term" value="F:cysteine-type endopeptidase inhibitor activity"/>
    <property type="evidence" value="ECO:0007669"/>
    <property type="project" value="UniProtKB-KW"/>
</dbReference>
<keyword evidence="6" id="KW-1185">Reference proteome</keyword>
<keyword evidence="3" id="KW-0732">Signal</keyword>
<dbReference type="InterPro" id="IPR046350">
    <property type="entry name" value="Cystatin_sf"/>
</dbReference>
<evidence type="ECO:0000256" key="1">
    <source>
        <dbReference type="ARBA" id="ARBA00022690"/>
    </source>
</evidence>
<feature type="signal peptide" evidence="3">
    <location>
        <begin position="1"/>
        <end position="26"/>
    </location>
</feature>
<dbReference type="InterPro" id="IPR018073">
    <property type="entry name" value="Prot_inh_cystat_CS"/>
</dbReference>
<dbReference type="KEGG" id="qsa:O6P43_002572"/>
<organism evidence="5 6">
    <name type="scientific">Quillaja saponaria</name>
    <name type="common">Soap bark tree</name>
    <dbReference type="NCBI Taxonomy" id="32244"/>
    <lineage>
        <taxon>Eukaryota</taxon>
        <taxon>Viridiplantae</taxon>
        <taxon>Streptophyta</taxon>
        <taxon>Embryophyta</taxon>
        <taxon>Tracheophyta</taxon>
        <taxon>Spermatophyta</taxon>
        <taxon>Magnoliopsida</taxon>
        <taxon>eudicotyledons</taxon>
        <taxon>Gunneridae</taxon>
        <taxon>Pentapetalae</taxon>
        <taxon>rosids</taxon>
        <taxon>fabids</taxon>
        <taxon>Fabales</taxon>
        <taxon>Quillajaceae</taxon>
        <taxon>Quillaja</taxon>
    </lineage>
</organism>
<evidence type="ECO:0000313" key="6">
    <source>
        <dbReference type="Proteomes" id="UP001163823"/>
    </source>
</evidence>
<reference evidence="5" key="1">
    <citation type="journal article" date="2023" name="Science">
        <title>Elucidation of the pathway for biosynthesis of saponin adjuvants from the soapbark tree.</title>
        <authorList>
            <person name="Reed J."/>
            <person name="Orme A."/>
            <person name="El-Demerdash A."/>
            <person name="Owen C."/>
            <person name="Martin L.B.B."/>
            <person name="Misra R.C."/>
            <person name="Kikuchi S."/>
            <person name="Rejzek M."/>
            <person name="Martin A.C."/>
            <person name="Harkess A."/>
            <person name="Leebens-Mack J."/>
            <person name="Louveau T."/>
            <person name="Stephenson M.J."/>
            <person name="Osbourn A."/>
        </authorList>
    </citation>
    <scope>NUCLEOTIDE SEQUENCE</scope>
    <source>
        <strain evidence="5">S10</strain>
    </source>
</reference>
<sequence>MALIRSPAVALTVVTVLSFLFAVSYGNGGMVGGKTEIRDVETNKEVQDLGRFSVEEYNRSLRQQQYHHHESDGGGELMFAKVVNAQKQVVSGIKYYLTISATHNGETKLFESVVVVKPWAETKQLLDFAPSRD</sequence>
<gene>
    <name evidence="5" type="ORF">O6P43_002572</name>
</gene>
<name>A0AAD7QD04_QUISA</name>
<dbReference type="EMBL" id="JARAOO010000002">
    <property type="protein sequence ID" value="KAJ7979142.1"/>
    <property type="molecule type" value="Genomic_DNA"/>
</dbReference>
<feature type="domain" description="Cystatin" evidence="4">
    <location>
        <begin position="29"/>
        <end position="131"/>
    </location>
</feature>
<evidence type="ECO:0000256" key="3">
    <source>
        <dbReference type="SAM" id="SignalP"/>
    </source>
</evidence>
<evidence type="ECO:0000256" key="2">
    <source>
        <dbReference type="ARBA" id="ARBA00022704"/>
    </source>
</evidence>
<keyword evidence="1" id="KW-0646">Protease inhibitor</keyword>
<dbReference type="SMART" id="SM00043">
    <property type="entry name" value="CY"/>
    <property type="match status" value="1"/>
</dbReference>